<accession>A0ABP4F3B1</accession>
<evidence type="ECO:0000313" key="3">
    <source>
        <dbReference type="EMBL" id="GAA1146474.1"/>
    </source>
</evidence>
<dbReference type="NCBIfam" id="TIGR02669">
    <property type="entry name" value="SpoIID_LytB"/>
    <property type="match status" value="1"/>
</dbReference>
<dbReference type="RefSeq" id="WP_343908076.1">
    <property type="nucleotide sequence ID" value="NZ_BAAAJE010000013.1"/>
</dbReference>
<dbReference type="InterPro" id="IPR013486">
    <property type="entry name" value="SpoIID/LytB"/>
</dbReference>
<keyword evidence="4" id="KW-1185">Reference proteome</keyword>
<dbReference type="Pfam" id="PF08486">
    <property type="entry name" value="SpoIID"/>
    <property type="match status" value="1"/>
</dbReference>
<keyword evidence="1" id="KW-0732">Signal</keyword>
<protein>
    <recommendedName>
        <fullName evidence="2">Sporulation stage II protein D amidase enhancer LytB N-terminal domain-containing protein</fullName>
    </recommendedName>
</protein>
<feature type="chain" id="PRO_5047239998" description="Sporulation stage II protein D amidase enhancer LytB N-terminal domain-containing protein" evidence="1">
    <location>
        <begin position="23"/>
        <end position="389"/>
    </location>
</feature>
<feature type="signal peptide" evidence="1">
    <location>
        <begin position="1"/>
        <end position="22"/>
    </location>
</feature>
<feature type="domain" description="Sporulation stage II protein D amidase enhancer LytB N-terminal" evidence="2">
    <location>
        <begin position="192"/>
        <end position="279"/>
    </location>
</feature>
<proteinExistence type="predicted"/>
<dbReference type="EMBL" id="BAAAJE010000013">
    <property type="protein sequence ID" value="GAA1146474.1"/>
    <property type="molecule type" value="Genomic_DNA"/>
</dbReference>
<gene>
    <name evidence="3" type="ORF">GCM10009606_26820</name>
</gene>
<name>A0ABP4F3B1_9ACTN</name>
<evidence type="ECO:0000313" key="4">
    <source>
        <dbReference type="Proteomes" id="UP001499979"/>
    </source>
</evidence>
<dbReference type="InterPro" id="IPR013693">
    <property type="entry name" value="SpoIID/LytB_N"/>
</dbReference>
<evidence type="ECO:0000259" key="2">
    <source>
        <dbReference type="Pfam" id="PF08486"/>
    </source>
</evidence>
<sequence>MLGRLAAATAALLVTTAAPATAADDAWDVPHSATITVDGHGHGHGRGLSQEGAANAAGQGLGYRDIVAFYYPGTSWGTAAGPMRVFLTKGDLKNAVLVQPRSGLVAAKVGGGRSWNLAKAKPRASAWRIVPDGDRASVLQYRQRGWHQLQRVTGQLEFSAQGKPVRLRRNDGTVAQYRGAIRSVPSSPGNRIAVNVLPMEAYLRGVVPAEAVASTFPQQALRAQAVAARSYAAAKRAARPDKLYDVDDTEASQVYLGYDREYPTSDQAVQATAREILTYDGAPALTEFTASNGGWTVAGDAPYLPAQPDPYDGDTWGPVTFADTEIEAAWPTIGDLTRIEAGGRDGHGEWGGRVGTVTLTGTAGTATMSGTAFAARLHLQSSWLTMSVR</sequence>
<dbReference type="Proteomes" id="UP001499979">
    <property type="component" value="Unassembled WGS sequence"/>
</dbReference>
<reference evidence="4" key="1">
    <citation type="journal article" date="2019" name="Int. J. Syst. Evol. Microbiol.">
        <title>The Global Catalogue of Microorganisms (GCM) 10K type strain sequencing project: providing services to taxonomists for standard genome sequencing and annotation.</title>
        <authorList>
            <consortium name="The Broad Institute Genomics Platform"/>
            <consortium name="The Broad Institute Genome Sequencing Center for Infectious Disease"/>
            <person name="Wu L."/>
            <person name="Ma J."/>
        </authorList>
    </citation>
    <scope>NUCLEOTIDE SEQUENCE [LARGE SCALE GENOMIC DNA]</scope>
    <source>
        <strain evidence="4">JCM 11813</strain>
    </source>
</reference>
<comment type="caution">
    <text evidence="3">The sequence shown here is derived from an EMBL/GenBank/DDBJ whole genome shotgun (WGS) entry which is preliminary data.</text>
</comment>
<organism evidence="3 4">
    <name type="scientific">Nocardioides aquiterrae</name>
    <dbReference type="NCBI Taxonomy" id="203799"/>
    <lineage>
        <taxon>Bacteria</taxon>
        <taxon>Bacillati</taxon>
        <taxon>Actinomycetota</taxon>
        <taxon>Actinomycetes</taxon>
        <taxon>Propionibacteriales</taxon>
        <taxon>Nocardioidaceae</taxon>
        <taxon>Nocardioides</taxon>
    </lineage>
</organism>
<evidence type="ECO:0000256" key="1">
    <source>
        <dbReference type="SAM" id="SignalP"/>
    </source>
</evidence>